<dbReference type="PIRSF" id="PIRSF002070">
    <property type="entry name" value="SSB"/>
    <property type="match status" value="1"/>
</dbReference>
<organism evidence="4">
    <name type="scientific">Myoviridae sp. ctqMr7</name>
    <dbReference type="NCBI Taxonomy" id="2823552"/>
    <lineage>
        <taxon>Viruses</taxon>
        <taxon>Duplodnaviria</taxon>
        <taxon>Heunggongvirae</taxon>
        <taxon>Uroviricota</taxon>
        <taxon>Caudoviricetes</taxon>
    </lineage>
</organism>
<feature type="region of interest" description="Disordered" evidence="3">
    <location>
        <begin position="110"/>
        <end position="134"/>
    </location>
</feature>
<dbReference type="InterPro" id="IPR000424">
    <property type="entry name" value="Primosome_PriB/ssb"/>
</dbReference>
<dbReference type="GO" id="GO:0003697">
    <property type="term" value="F:single-stranded DNA binding"/>
    <property type="evidence" value="ECO:0007669"/>
    <property type="project" value="InterPro"/>
</dbReference>
<dbReference type="GO" id="GO:0006260">
    <property type="term" value="P:DNA replication"/>
    <property type="evidence" value="ECO:0007669"/>
    <property type="project" value="InterPro"/>
</dbReference>
<proteinExistence type="inferred from homology"/>
<accession>A0A8S5LHG9</accession>
<dbReference type="CDD" id="cd04496">
    <property type="entry name" value="SSB_OBF"/>
    <property type="match status" value="1"/>
</dbReference>
<reference evidence="4" key="1">
    <citation type="journal article" date="2021" name="Proc. Natl. Acad. Sci. U.S.A.">
        <title>A Catalog of Tens of Thousands of Viruses from Human Metagenomes Reveals Hidden Associations with Chronic Diseases.</title>
        <authorList>
            <person name="Tisza M.J."/>
            <person name="Buck C.B."/>
        </authorList>
    </citation>
    <scope>NUCLEOTIDE SEQUENCE</scope>
    <source>
        <strain evidence="4">CtqMr7</strain>
    </source>
</reference>
<protein>
    <recommendedName>
        <fullName evidence="2">Single-stranded DNA-binding protein</fullName>
    </recommendedName>
</protein>
<dbReference type="PROSITE" id="PS50935">
    <property type="entry name" value="SSB"/>
    <property type="match status" value="1"/>
</dbReference>
<keyword evidence="1 2" id="KW-0238">DNA-binding</keyword>
<dbReference type="InterPro" id="IPR011344">
    <property type="entry name" value="ssDNA-bd"/>
</dbReference>
<dbReference type="PANTHER" id="PTHR10302:SF27">
    <property type="entry name" value="SINGLE-STRANDED DNA-BINDING PROTEIN"/>
    <property type="match status" value="1"/>
</dbReference>
<dbReference type="SUPFAM" id="SSF50249">
    <property type="entry name" value="Nucleic acid-binding proteins"/>
    <property type="match status" value="1"/>
</dbReference>
<evidence type="ECO:0000313" key="4">
    <source>
        <dbReference type="EMBL" id="DAD69446.1"/>
    </source>
</evidence>
<dbReference type="NCBIfam" id="TIGR00621">
    <property type="entry name" value="ssb"/>
    <property type="match status" value="1"/>
</dbReference>
<dbReference type="InterPro" id="IPR012340">
    <property type="entry name" value="NA-bd_OB-fold"/>
</dbReference>
<dbReference type="GO" id="GO:0009295">
    <property type="term" value="C:nucleoid"/>
    <property type="evidence" value="ECO:0007669"/>
    <property type="project" value="TreeGrafter"/>
</dbReference>
<evidence type="ECO:0000256" key="1">
    <source>
        <dbReference type="ARBA" id="ARBA00023125"/>
    </source>
</evidence>
<dbReference type="HAMAP" id="MF_00984">
    <property type="entry name" value="SSB"/>
    <property type="match status" value="1"/>
</dbReference>
<feature type="compositionally biased region" description="Polar residues" evidence="3">
    <location>
        <begin position="110"/>
        <end position="121"/>
    </location>
</feature>
<dbReference type="Gene3D" id="2.40.50.140">
    <property type="entry name" value="Nucleic acid-binding proteins"/>
    <property type="match status" value="1"/>
</dbReference>
<sequence>MAFSKVVILGNITRDPELKTTPNGSNLANFTVAINRNYTSQSGEKQTETSFVDCVAWGKTGETIAKYFQKGRQILVSGRLNQRTWQDKDTGRNRSALDVVVEEFSFVNDGNRQNGSISPNEISDEPVDLSDIPF</sequence>
<dbReference type="Pfam" id="PF00436">
    <property type="entry name" value="SSB"/>
    <property type="match status" value="1"/>
</dbReference>
<name>A0A8S5LHG9_9CAUD</name>
<dbReference type="EMBL" id="BK014721">
    <property type="protein sequence ID" value="DAD69446.1"/>
    <property type="molecule type" value="Genomic_DNA"/>
</dbReference>
<evidence type="ECO:0000256" key="2">
    <source>
        <dbReference type="PIRNR" id="PIRNR002070"/>
    </source>
</evidence>
<dbReference type="PANTHER" id="PTHR10302">
    <property type="entry name" value="SINGLE-STRANDED DNA-BINDING PROTEIN"/>
    <property type="match status" value="1"/>
</dbReference>
<evidence type="ECO:0000256" key="3">
    <source>
        <dbReference type="SAM" id="MobiDB-lite"/>
    </source>
</evidence>